<dbReference type="AlphaFoldDB" id="E5A6E5"/>
<feature type="compositionally biased region" description="Basic and acidic residues" evidence="1">
    <location>
        <begin position="264"/>
        <end position="277"/>
    </location>
</feature>
<dbReference type="eggNOG" id="ENOG502T9HV">
    <property type="taxonomic scope" value="Eukaryota"/>
</dbReference>
<feature type="region of interest" description="Disordered" evidence="1">
    <location>
        <begin position="439"/>
        <end position="619"/>
    </location>
</feature>
<name>E5A6E5_LEPMJ</name>
<feature type="compositionally biased region" description="Polar residues" evidence="1">
    <location>
        <begin position="122"/>
        <end position="131"/>
    </location>
</feature>
<proteinExistence type="predicted"/>
<feature type="compositionally biased region" description="Low complexity" evidence="1">
    <location>
        <begin position="525"/>
        <end position="536"/>
    </location>
</feature>
<feature type="compositionally biased region" description="Polar residues" evidence="1">
    <location>
        <begin position="333"/>
        <end position="342"/>
    </location>
</feature>
<dbReference type="Proteomes" id="UP000002668">
    <property type="component" value="Genome"/>
</dbReference>
<organism evidence="2 3">
    <name type="scientific">Leptosphaeria maculans (strain JN3 / isolate v23.1.3 / race Av1-4-5-6-7-8)</name>
    <name type="common">Blackleg fungus</name>
    <name type="synonym">Phoma lingam</name>
    <dbReference type="NCBI Taxonomy" id="985895"/>
    <lineage>
        <taxon>Eukaryota</taxon>
        <taxon>Fungi</taxon>
        <taxon>Dikarya</taxon>
        <taxon>Ascomycota</taxon>
        <taxon>Pezizomycotina</taxon>
        <taxon>Dothideomycetes</taxon>
        <taxon>Pleosporomycetidae</taxon>
        <taxon>Pleosporales</taxon>
        <taxon>Pleosporineae</taxon>
        <taxon>Leptosphaeriaceae</taxon>
        <taxon>Plenodomus</taxon>
        <taxon>Plenodomus lingam/Leptosphaeria maculans species complex</taxon>
    </lineage>
</organism>
<evidence type="ECO:0000256" key="1">
    <source>
        <dbReference type="SAM" id="MobiDB-lite"/>
    </source>
</evidence>
<sequence length="649" mass="71308">MDARSTVLVPFGISNAQYNSRTGNKNLPIPFGLRMQQRICTLKELTQLSFTTPTIKRLHVYPPNEKSLAHHKRDPRDTEREQMGAVKDTRRSKVRPATGKEKRDRRSKITPMPYTPTRKKNTQPIESSRQSSKAKKTHEIGKPMGASQDMPIPVPSDDESAPARNLDDNTSIYNPSSSPATTSNSSPLSDLDRFLCEVREPAPPQSRQCIYPPFGSRHPPFFILRRSDSAPNSQLPTVASRKHTSVRRASAASTSSVAHPGTKHGSEQGVAEKKIEKTANNNASALRKPAKRHRYRNEPSPNEPLISASKVRSSDLSCDTLRRIDHRCPDITQPINPLSLLSPNGAVPSAPYRSSPNVEPNLSRSQLAAPKNPGLPSQDWFIEADNAQCKPELTLAGITGFDTRSKVAQLMAVAPAFSVQELYDLLKDCKGRYTHAKARALRPSDARSPALPRSISEADGDELKVKIDPNDSFLEWDLDEPEGARPALKSSKSRSQMHRNEYTPNPPLRLSSSSRSRPAKPAKPARPAKSAKSAKSASRHTMHVTPHKGTITKKPGSSLKPASQMRKTSPDRDFVVPDSDGPDTIQPSCSYTASENSGDTSSSSSSSSESGNEPVAYQDPMDLDIDMQPRYAFNAELLFLRKKGLGAFI</sequence>
<dbReference type="InParanoid" id="E5A6E5"/>
<feature type="compositionally biased region" description="Basic residues" evidence="1">
    <location>
        <begin position="537"/>
        <end position="546"/>
    </location>
</feature>
<dbReference type="OrthoDB" id="3798749at2759"/>
<accession>E5A6E5</accession>
<dbReference type="EMBL" id="FP929135">
    <property type="protein sequence ID" value="CBX99190.1"/>
    <property type="molecule type" value="Genomic_DNA"/>
</dbReference>
<feature type="compositionally biased region" description="Low complexity" evidence="1">
    <location>
        <begin position="174"/>
        <end position="189"/>
    </location>
</feature>
<evidence type="ECO:0000313" key="3">
    <source>
        <dbReference type="Proteomes" id="UP000002668"/>
    </source>
</evidence>
<feature type="compositionally biased region" description="Low complexity" evidence="1">
    <location>
        <begin position="247"/>
        <end position="258"/>
    </location>
</feature>
<keyword evidence="3" id="KW-1185">Reference proteome</keyword>
<dbReference type="HOGENOM" id="CLU_422143_0_0_1"/>
<evidence type="ECO:0000313" key="2">
    <source>
        <dbReference type="EMBL" id="CBX99190.1"/>
    </source>
</evidence>
<reference evidence="3" key="1">
    <citation type="journal article" date="2011" name="Nat. Commun.">
        <title>Effector diversification within compartments of the Leptosphaeria maculans genome affected by Repeat-Induced Point mutations.</title>
        <authorList>
            <person name="Rouxel T."/>
            <person name="Grandaubert J."/>
            <person name="Hane J.K."/>
            <person name="Hoede C."/>
            <person name="van de Wouw A.P."/>
            <person name="Couloux A."/>
            <person name="Dominguez V."/>
            <person name="Anthouard V."/>
            <person name="Bally P."/>
            <person name="Bourras S."/>
            <person name="Cozijnsen A.J."/>
            <person name="Ciuffetti L.M."/>
            <person name="Degrave A."/>
            <person name="Dilmaghani A."/>
            <person name="Duret L."/>
            <person name="Fudal I."/>
            <person name="Goodwin S.B."/>
            <person name="Gout L."/>
            <person name="Glaser N."/>
            <person name="Linglin J."/>
            <person name="Kema G.H.J."/>
            <person name="Lapalu N."/>
            <person name="Lawrence C.B."/>
            <person name="May K."/>
            <person name="Meyer M."/>
            <person name="Ollivier B."/>
            <person name="Poulain J."/>
            <person name="Schoch C.L."/>
            <person name="Simon A."/>
            <person name="Spatafora J.W."/>
            <person name="Stachowiak A."/>
            <person name="Turgeon B.G."/>
            <person name="Tyler B.M."/>
            <person name="Vincent D."/>
            <person name="Weissenbach J."/>
            <person name="Amselem J."/>
            <person name="Quesneville H."/>
            <person name="Oliver R.P."/>
            <person name="Wincker P."/>
            <person name="Balesdent M.-H."/>
            <person name="Howlett B.J."/>
        </authorList>
    </citation>
    <scope>NUCLEOTIDE SEQUENCE [LARGE SCALE GENOMIC DNA]</scope>
    <source>
        <strain evidence="3">JN3 / isolate v23.1.3 / race Av1-4-5-6-7-8</strain>
    </source>
</reference>
<feature type="region of interest" description="Disordered" evidence="1">
    <location>
        <begin position="61"/>
        <end position="192"/>
    </location>
</feature>
<protein>
    <submittedName>
        <fullName evidence="2">Uncharacterized protein</fullName>
    </submittedName>
</protein>
<feature type="region of interest" description="Disordered" evidence="1">
    <location>
        <begin position="333"/>
        <end position="371"/>
    </location>
</feature>
<feature type="compositionally biased region" description="Basic and acidic residues" evidence="1">
    <location>
        <begin position="74"/>
        <end position="91"/>
    </location>
</feature>
<feature type="compositionally biased region" description="Polar residues" evidence="1">
    <location>
        <begin position="352"/>
        <end position="366"/>
    </location>
</feature>
<feature type="region of interest" description="Disordered" evidence="1">
    <location>
        <begin position="227"/>
        <end position="312"/>
    </location>
</feature>
<gene>
    <name evidence="2" type="ORF">LEMA_P084290.1</name>
</gene>
<dbReference type="GeneID" id="13288989"/>
<dbReference type="STRING" id="985895.E5A6E5"/>
<dbReference type="VEuPathDB" id="FungiDB:LEMA_P084290.1"/>
<feature type="compositionally biased region" description="Low complexity" evidence="1">
    <location>
        <begin position="594"/>
        <end position="613"/>
    </location>
</feature>